<evidence type="ECO:0000313" key="4">
    <source>
        <dbReference type="Proteomes" id="UP000246740"/>
    </source>
</evidence>
<dbReference type="InterPro" id="IPR019405">
    <property type="entry name" value="Lactonase_7-beta_prop"/>
</dbReference>
<name>A0A317XJ98_9BASI</name>
<evidence type="ECO:0000256" key="1">
    <source>
        <dbReference type="ARBA" id="ARBA00005564"/>
    </source>
</evidence>
<reference evidence="3 4" key="1">
    <citation type="journal article" date="2018" name="Mol. Biol. Evol.">
        <title>Broad Genomic Sampling Reveals a Smut Pathogenic Ancestry of the Fungal Clade Ustilaginomycotina.</title>
        <authorList>
            <person name="Kijpornyongpan T."/>
            <person name="Mondo S.J."/>
            <person name="Barry K."/>
            <person name="Sandor L."/>
            <person name="Lee J."/>
            <person name="Lipzen A."/>
            <person name="Pangilinan J."/>
            <person name="LaButti K."/>
            <person name="Hainaut M."/>
            <person name="Henrissat B."/>
            <person name="Grigoriev I.V."/>
            <person name="Spatafora J.W."/>
            <person name="Aime M.C."/>
        </authorList>
    </citation>
    <scope>NUCLEOTIDE SEQUENCE [LARGE SCALE GENOMIC DNA]</scope>
    <source>
        <strain evidence="3 4">MCA 3645</strain>
    </source>
</reference>
<comment type="similarity">
    <text evidence="1">Belongs to the cycloisomerase 2 family.</text>
</comment>
<dbReference type="Proteomes" id="UP000246740">
    <property type="component" value="Unassembled WGS sequence"/>
</dbReference>
<dbReference type="InterPro" id="IPR015943">
    <property type="entry name" value="WD40/YVTN_repeat-like_dom_sf"/>
</dbReference>
<dbReference type="Pfam" id="PF10282">
    <property type="entry name" value="Lactonase"/>
    <property type="match status" value="1"/>
</dbReference>
<evidence type="ECO:0000313" key="3">
    <source>
        <dbReference type="EMBL" id="PWY97598.1"/>
    </source>
</evidence>
<dbReference type="SUPFAM" id="SSF50974">
    <property type="entry name" value="Nitrous oxide reductase, N-terminal domain"/>
    <property type="match status" value="1"/>
</dbReference>
<dbReference type="GO" id="GO:0016853">
    <property type="term" value="F:isomerase activity"/>
    <property type="evidence" value="ECO:0007669"/>
    <property type="project" value="UniProtKB-KW"/>
</dbReference>
<feature type="compositionally biased region" description="Polar residues" evidence="2">
    <location>
        <begin position="190"/>
        <end position="203"/>
    </location>
</feature>
<dbReference type="InterPro" id="IPR050282">
    <property type="entry name" value="Cycloisomerase_2"/>
</dbReference>
<keyword evidence="3" id="KW-0413">Isomerase</keyword>
<feature type="region of interest" description="Disordered" evidence="2">
    <location>
        <begin position="190"/>
        <end position="222"/>
    </location>
</feature>
<dbReference type="EMBL" id="KZ819204">
    <property type="protein sequence ID" value="PWY97598.1"/>
    <property type="molecule type" value="Genomic_DNA"/>
</dbReference>
<accession>A0A317XJ98</accession>
<evidence type="ECO:0000256" key="2">
    <source>
        <dbReference type="SAM" id="MobiDB-lite"/>
    </source>
</evidence>
<feature type="compositionally biased region" description="Low complexity" evidence="2">
    <location>
        <begin position="208"/>
        <end position="219"/>
    </location>
</feature>
<keyword evidence="4" id="KW-1185">Reference proteome</keyword>
<dbReference type="OrthoDB" id="1715191at2759"/>
<protein>
    <submittedName>
        <fullName evidence="3">Putative isomerase YbhE</fullName>
    </submittedName>
</protein>
<dbReference type="InterPro" id="IPR011045">
    <property type="entry name" value="N2O_reductase_N"/>
</dbReference>
<proteinExistence type="inferred from homology"/>
<dbReference type="PANTHER" id="PTHR30344:SF4">
    <property type="entry name" value="CYCLASE, PUTATIVE (AFU_ORTHOLOGUE AFUA_6G11580)-RELATED"/>
    <property type="match status" value="1"/>
</dbReference>
<dbReference type="AlphaFoldDB" id="A0A317XJ98"/>
<gene>
    <name evidence="3" type="ORF">BCV70DRAFT_202661</name>
</gene>
<dbReference type="PANTHER" id="PTHR30344">
    <property type="entry name" value="6-PHOSPHOGLUCONOLACTONASE-RELATED"/>
    <property type="match status" value="1"/>
</dbReference>
<organism evidence="3 4">
    <name type="scientific">Testicularia cyperi</name>
    <dbReference type="NCBI Taxonomy" id="1882483"/>
    <lineage>
        <taxon>Eukaryota</taxon>
        <taxon>Fungi</taxon>
        <taxon>Dikarya</taxon>
        <taxon>Basidiomycota</taxon>
        <taxon>Ustilaginomycotina</taxon>
        <taxon>Ustilaginomycetes</taxon>
        <taxon>Ustilaginales</taxon>
        <taxon>Anthracoideaceae</taxon>
        <taxon>Testicularia</taxon>
    </lineage>
</organism>
<dbReference type="GO" id="GO:0017057">
    <property type="term" value="F:6-phosphogluconolactonase activity"/>
    <property type="evidence" value="ECO:0007669"/>
    <property type="project" value="TreeGrafter"/>
</dbReference>
<dbReference type="InParanoid" id="A0A317XJ98"/>
<sequence length="492" mass="53044">MPTLAVGTFNTDELFTVEFDPSNEKLQLVGVSKARGNHSWLSIANLSDTKADQSAKGPAKPTHLYATCWTEPPSVAAYRIVRNQVSDTGASPDVEFQLINTAETAARSGYVYVGFPAQSENPVLYTVGGPTGEVIGIDRASGGFDLSGAKHRHCISSVACPTDTVGKGVSGRIQELDFVDGECSLPGHTLSESRSIRQKQTQAGAVVDNDSSTTSLDTSGGKNAMDFGGLRHGSHGIDISPDGTLCYVPDIGRNCVWTYKIDQSNGALTLAEKSIAPRKNDGPRHTISHPAGRFIYSLQEHSAMVDVFEVQRTAQGEARLQWRQGFKVIPQDDDAGRYWADEVRVSCDFPHVAGSYPKYLFASTRGLTQDTKGWVAVFELDRSGLIVEQHRPENDPKGDALDLWETPTSGGWANAIEPAPHLMSGRVGDAENKVQYAVLTDSEAGVVRMLRLDTAQTPDTESGGATIRQVATLELGHDSKGRLREAATAVWI</sequence>
<dbReference type="Gene3D" id="2.130.10.10">
    <property type="entry name" value="YVTN repeat-like/Quinoprotein amine dehydrogenase"/>
    <property type="match status" value="1"/>
</dbReference>
<dbReference type="STRING" id="1882483.A0A317XJ98"/>